<evidence type="ECO:0000313" key="5">
    <source>
        <dbReference type="EMBL" id="CAD8460971.1"/>
    </source>
</evidence>
<proteinExistence type="inferred from homology"/>
<dbReference type="GO" id="GO:0043161">
    <property type="term" value="P:proteasome-mediated ubiquitin-dependent protein catabolic process"/>
    <property type="evidence" value="ECO:0007669"/>
    <property type="project" value="TreeGrafter"/>
</dbReference>
<comment type="similarity">
    <text evidence="1">Belongs to the proteasome subunit S5A family.</text>
</comment>
<protein>
    <recommendedName>
        <fullName evidence="4">VWFA domain-containing protein</fullName>
    </recommendedName>
</protein>
<dbReference type="PROSITE" id="PS50330">
    <property type="entry name" value="UIM"/>
    <property type="match status" value="1"/>
</dbReference>
<dbReference type="PROSITE" id="PS50234">
    <property type="entry name" value="VWFA"/>
    <property type="match status" value="1"/>
</dbReference>
<dbReference type="Gene3D" id="1.10.287.3990">
    <property type="match status" value="1"/>
</dbReference>
<dbReference type="GO" id="GO:0031593">
    <property type="term" value="F:polyubiquitin modification-dependent protein binding"/>
    <property type="evidence" value="ECO:0007669"/>
    <property type="project" value="TreeGrafter"/>
</dbReference>
<dbReference type="InterPro" id="IPR003903">
    <property type="entry name" value="UIM_dom"/>
</dbReference>
<dbReference type="GO" id="GO:0008540">
    <property type="term" value="C:proteasome regulatory particle, base subcomplex"/>
    <property type="evidence" value="ECO:0007669"/>
    <property type="project" value="TreeGrafter"/>
</dbReference>
<feature type="domain" description="VWFA" evidence="4">
    <location>
        <begin position="5"/>
        <end position="190"/>
    </location>
</feature>
<feature type="region of interest" description="Disordered" evidence="3">
    <location>
        <begin position="249"/>
        <end position="324"/>
    </location>
</feature>
<reference evidence="5" key="1">
    <citation type="submission" date="2021-01" db="EMBL/GenBank/DDBJ databases">
        <authorList>
            <person name="Corre E."/>
            <person name="Pelletier E."/>
            <person name="Niang G."/>
            <person name="Scheremetjew M."/>
            <person name="Finn R."/>
            <person name="Kale V."/>
            <person name="Holt S."/>
            <person name="Cochrane G."/>
            <person name="Meng A."/>
            <person name="Brown T."/>
            <person name="Cohen L."/>
        </authorList>
    </citation>
    <scope>NUCLEOTIDE SEQUENCE</scope>
    <source>
        <strain evidence="5">CCMP2058</strain>
    </source>
</reference>
<evidence type="ECO:0000256" key="1">
    <source>
        <dbReference type="ARBA" id="ARBA00005574"/>
    </source>
</evidence>
<feature type="compositionally biased region" description="Acidic residues" evidence="3">
    <location>
        <begin position="303"/>
        <end position="312"/>
    </location>
</feature>
<name>A0A7S0H7V9_9EUKA</name>
<evidence type="ECO:0000256" key="2">
    <source>
        <dbReference type="ARBA" id="ARBA00022942"/>
    </source>
</evidence>
<dbReference type="Pfam" id="PF13519">
    <property type="entry name" value="VWA_2"/>
    <property type="match status" value="1"/>
</dbReference>
<feature type="compositionally biased region" description="Acidic residues" evidence="3">
    <location>
        <begin position="281"/>
        <end position="292"/>
    </location>
</feature>
<dbReference type="SMART" id="SM00726">
    <property type="entry name" value="UIM"/>
    <property type="match status" value="2"/>
</dbReference>
<dbReference type="EMBL" id="HBEM01029214">
    <property type="protein sequence ID" value="CAD8460971.1"/>
    <property type="molecule type" value="Transcribed_RNA"/>
</dbReference>
<organism evidence="5">
    <name type="scientific">Amorphochlora amoebiformis</name>
    <dbReference type="NCBI Taxonomy" id="1561963"/>
    <lineage>
        <taxon>Eukaryota</taxon>
        <taxon>Sar</taxon>
        <taxon>Rhizaria</taxon>
        <taxon>Cercozoa</taxon>
        <taxon>Chlorarachniophyceae</taxon>
        <taxon>Amorphochlora</taxon>
    </lineage>
</organism>
<dbReference type="AlphaFoldDB" id="A0A7S0H7V9"/>
<dbReference type="InterPro" id="IPR036465">
    <property type="entry name" value="vWFA_dom_sf"/>
</dbReference>
<dbReference type="PANTHER" id="PTHR10223">
    <property type="entry name" value="26S PROTEASOME NON-ATPASE REGULATORY SUBUNIT 4"/>
    <property type="match status" value="1"/>
</dbReference>
<evidence type="ECO:0000259" key="4">
    <source>
        <dbReference type="PROSITE" id="PS50234"/>
    </source>
</evidence>
<dbReference type="GO" id="GO:0005829">
    <property type="term" value="C:cytosol"/>
    <property type="evidence" value="ECO:0007669"/>
    <property type="project" value="TreeGrafter"/>
</dbReference>
<keyword evidence="2" id="KW-0647">Proteasome</keyword>
<dbReference type="FunFam" id="3.40.50.410:FF:000005">
    <property type="entry name" value="26S proteasome non-ATPase regulatory subunit 4"/>
    <property type="match status" value="1"/>
</dbReference>
<dbReference type="PANTHER" id="PTHR10223:SF0">
    <property type="entry name" value="26S PROTEASOME NON-ATPASE REGULATORY SUBUNIT 4"/>
    <property type="match status" value="1"/>
</dbReference>
<dbReference type="InterPro" id="IPR002035">
    <property type="entry name" value="VWF_A"/>
</dbReference>
<gene>
    <name evidence="5" type="ORF">LAMO00422_LOCUS19929</name>
</gene>
<evidence type="ECO:0000256" key="3">
    <source>
        <dbReference type="SAM" id="MobiDB-lite"/>
    </source>
</evidence>
<dbReference type="GO" id="GO:0005634">
    <property type="term" value="C:nucleus"/>
    <property type="evidence" value="ECO:0007669"/>
    <property type="project" value="TreeGrafter"/>
</dbReference>
<dbReference type="SUPFAM" id="SSF53300">
    <property type="entry name" value="vWA-like"/>
    <property type="match status" value="1"/>
</dbReference>
<feature type="compositionally biased region" description="Basic and acidic residues" evidence="3">
    <location>
        <begin position="249"/>
        <end position="280"/>
    </location>
</feature>
<dbReference type="InterPro" id="IPR027040">
    <property type="entry name" value="PSMD4"/>
</dbReference>
<accession>A0A7S0H7V9</accession>
<dbReference type="Gene3D" id="3.40.50.410">
    <property type="entry name" value="von Willebrand factor, type A domain"/>
    <property type="match status" value="1"/>
</dbReference>
<sequence>MPLEAVMVCMDNSEFQRNGDYSPNRLIAQRETINHISLSTTETNMESTVGLLTMGGRATVLCAPTRNLGNLMSELKDVKISGKCDFVAGIKTAQLALKNRQNKNQHPRIIVFVGSPIEAEIKKLTKLGALLKKNSFAVSVINFGKENAQNNNVEKLEAFIGAVNNDGNSHLVNVPPGPHILSDMVVSSPILGNAPPPSGFGGAPVVSSTSSGGGNVVTGGGLAVPGAAGNDPEQAMLAYAMRISMEEARDKEQKAAAGKEESKKEESKIEAPAEESKMELEGVEEDDDEEDDLARAMALSMGVEEEDDEEGDEGKQEEEGVDDEIMEVLKEDQFLEDLIDSTGVQKDDIDIQKILDFNDEDEDKDKDEGKE</sequence>